<organism evidence="5">
    <name type="scientific">gut metagenome</name>
    <dbReference type="NCBI Taxonomy" id="749906"/>
    <lineage>
        <taxon>unclassified sequences</taxon>
        <taxon>metagenomes</taxon>
        <taxon>organismal metagenomes</taxon>
    </lineage>
</organism>
<gene>
    <name evidence="5" type="ORF">EVA_03530</name>
</gene>
<evidence type="ECO:0000259" key="4">
    <source>
        <dbReference type="Pfam" id="PF01966"/>
    </source>
</evidence>
<dbReference type="Gene3D" id="1.10.3210.10">
    <property type="entry name" value="Hypothetical protein af1432"/>
    <property type="match status" value="1"/>
</dbReference>
<dbReference type="InterPro" id="IPR051094">
    <property type="entry name" value="Diverse_Catalytic_Enzymes"/>
</dbReference>
<accession>J9H3T4</accession>
<dbReference type="Pfam" id="PF01966">
    <property type="entry name" value="HD"/>
    <property type="match status" value="1"/>
</dbReference>
<keyword evidence="3" id="KW-0378">Hydrolase</keyword>
<proteinExistence type="predicted"/>
<dbReference type="SUPFAM" id="SSF109604">
    <property type="entry name" value="HD-domain/PDEase-like"/>
    <property type="match status" value="1"/>
</dbReference>
<dbReference type="AlphaFoldDB" id="J9H3T4"/>
<dbReference type="GO" id="GO:0016787">
    <property type="term" value="F:hydrolase activity"/>
    <property type="evidence" value="ECO:0007669"/>
    <property type="project" value="UniProtKB-KW"/>
</dbReference>
<evidence type="ECO:0000256" key="3">
    <source>
        <dbReference type="ARBA" id="ARBA00022801"/>
    </source>
</evidence>
<comment type="caution">
    <text evidence="5">The sequence shown here is derived from an EMBL/GenBank/DDBJ whole genome shotgun (WGS) entry which is preliminary data.</text>
</comment>
<protein>
    <recommendedName>
        <fullName evidence="4">HD domain-containing protein</fullName>
    </recommendedName>
</protein>
<name>J9H3T4_9ZZZZ</name>
<keyword evidence="1" id="KW-0479">Metal-binding</keyword>
<dbReference type="GO" id="GO:0046872">
    <property type="term" value="F:metal ion binding"/>
    <property type="evidence" value="ECO:0007669"/>
    <property type="project" value="UniProtKB-KW"/>
</dbReference>
<reference evidence="5" key="1">
    <citation type="journal article" date="2012" name="PLoS ONE">
        <title>Gene sets for utilization of primary and secondary nutrition supplies in the distal gut of endangered iberian lynx.</title>
        <authorList>
            <person name="Alcaide M."/>
            <person name="Messina E."/>
            <person name="Richter M."/>
            <person name="Bargiela R."/>
            <person name="Peplies J."/>
            <person name="Huws S.A."/>
            <person name="Newbold C.J."/>
            <person name="Golyshin P.N."/>
            <person name="Simon M.A."/>
            <person name="Lopez G."/>
            <person name="Yakimov M.M."/>
            <person name="Ferrer M."/>
        </authorList>
    </citation>
    <scope>NUCLEOTIDE SEQUENCE</scope>
</reference>
<sequence length="169" mass="19096">MNVKNMAVELANKYGADPQKAAMAAILHDSLKERPKEELLQMLKENAIIASDALSSPPPVWHGPCAAIAARRDWGIEDEEILNAIWCHTTGRPGMTKLDKILYLSDMISAEREYPEVEELRMLAQKDLDEAVITAVRYNVRWIKEAGKPVDPLSLKTLEYLEKEEHSNE</sequence>
<keyword evidence="2" id="KW-0547">Nucleotide-binding</keyword>
<dbReference type="NCBIfam" id="TIGR00488">
    <property type="entry name" value="bis(5'-nucleosyl)-tetraphosphatase (symmetrical) YqeK"/>
    <property type="match status" value="1"/>
</dbReference>
<evidence type="ECO:0000256" key="2">
    <source>
        <dbReference type="ARBA" id="ARBA00022741"/>
    </source>
</evidence>
<evidence type="ECO:0000256" key="1">
    <source>
        <dbReference type="ARBA" id="ARBA00022723"/>
    </source>
</evidence>
<dbReference type="InterPro" id="IPR006674">
    <property type="entry name" value="HD_domain"/>
</dbReference>
<dbReference type="PANTHER" id="PTHR35795:SF1">
    <property type="entry name" value="BIS(5'-NUCLEOSYL)-TETRAPHOSPHATASE, SYMMETRICAL"/>
    <property type="match status" value="1"/>
</dbReference>
<feature type="domain" description="HD" evidence="4">
    <location>
        <begin position="2"/>
        <end position="110"/>
    </location>
</feature>
<dbReference type="InterPro" id="IPR005249">
    <property type="entry name" value="YqeK"/>
</dbReference>
<dbReference type="GO" id="GO:0000166">
    <property type="term" value="F:nucleotide binding"/>
    <property type="evidence" value="ECO:0007669"/>
    <property type="project" value="UniProtKB-KW"/>
</dbReference>
<dbReference type="EMBL" id="AMCI01000643">
    <property type="protein sequence ID" value="EJX08360.1"/>
    <property type="molecule type" value="Genomic_DNA"/>
</dbReference>
<evidence type="ECO:0000313" key="5">
    <source>
        <dbReference type="EMBL" id="EJX08360.1"/>
    </source>
</evidence>
<dbReference type="PANTHER" id="PTHR35795">
    <property type="entry name" value="SLR1885 PROTEIN"/>
    <property type="match status" value="1"/>
</dbReference>